<dbReference type="PANTHER" id="PTHR38165">
    <property type="match status" value="1"/>
</dbReference>
<evidence type="ECO:0000313" key="4">
    <source>
        <dbReference type="Proteomes" id="UP000267464"/>
    </source>
</evidence>
<dbReference type="Proteomes" id="UP000267464">
    <property type="component" value="Unassembled WGS sequence"/>
</dbReference>
<dbReference type="EMBL" id="QUSW01000007">
    <property type="protein sequence ID" value="RQP22506.1"/>
    <property type="molecule type" value="Genomic_DNA"/>
</dbReference>
<keyword evidence="4" id="KW-1185">Reference proteome</keyword>
<gene>
    <name evidence="3" type="ORF">DZC73_23060</name>
</gene>
<evidence type="ECO:0000313" key="3">
    <source>
        <dbReference type="EMBL" id="RQP22506.1"/>
    </source>
</evidence>
<dbReference type="InterPro" id="IPR042517">
    <property type="entry name" value="Glyco_hydro_64_N_2"/>
</dbReference>
<evidence type="ECO:0000256" key="1">
    <source>
        <dbReference type="SAM" id="MobiDB-lite"/>
    </source>
</evidence>
<reference evidence="3 4" key="2">
    <citation type="submission" date="2018-12" db="EMBL/GenBank/DDBJ databases">
        <title>Rhizobacter gummiphilus sp. nov., a rubber-degrading bacterium isolated from the soil of a botanical garden in Japan.</title>
        <authorList>
            <person name="Shunsuke S.S."/>
        </authorList>
    </citation>
    <scope>NUCLEOTIDE SEQUENCE [LARGE SCALE GENOMIC DNA]</scope>
    <source>
        <strain evidence="3 4">S-16</strain>
    </source>
</reference>
<dbReference type="AlphaFoldDB" id="A0A3N7HN36"/>
<dbReference type="Gene3D" id="3.30.920.50">
    <property type="entry name" value="Beta-1,3-glucanase, C-terminal domain"/>
    <property type="match status" value="1"/>
</dbReference>
<dbReference type="PROSITE" id="PS52006">
    <property type="entry name" value="GH64"/>
    <property type="match status" value="1"/>
</dbReference>
<organism evidence="3 4">
    <name type="scientific">Piscinibacter terrae</name>
    <dbReference type="NCBI Taxonomy" id="2496871"/>
    <lineage>
        <taxon>Bacteria</taxon>
        <taxon>Pseudomonadati</taxon>
        <taxon>Pseudomonadota</taxon>
        <taxon>Betaproteobacteria</taxon>
        <taxon>Burkholderiales</taxon>
        <taxon>Sphaerotilaceae</taxon>
        <taxon>Piscinibacter</taxon>
    </lineage>
</organism>
<dbReference type="RefSeq" id="WP_124542727.1">
    <property type="nucleotide sequence ID" value="NZ_QUSW01000007.1"/>
</dbReference>
<protein>
    <recommendedName>
        <fullName evidence="2">GH64 domain-containing protein</fullName>
    </recommendedName>
</protein>
<dbReference type="PANTHER" id="PTHR38165:SF1">
    <property type="entry name" value="GLUCANASE B"/>
    <property type="match status" value="1"/>
</dbReference>
<sequence length="196" mass="20759">MTPHSSFTQGGGGGGGGGGGTTVAAPSFNPPGGSYAGIQSVSIGYIDQVWNQYTAADFVFTRPGDTFRGRVVAGRLQFTWNGAGPFFIDKPTTFDVFGCTGYLAKGSTMELALEAGFCGAFNRGVAHNTANWHTPASYYQNGVMQNEYAHFWHVNGINGKAYAFAYDDANDQSSVIIIPNLAAKPYPDSVTITVGW</sequence>
<feature type="compositionally biased region" description="Gly residues" evidence="1">
    <location>
        <begin position="9"/>
        <end position="21"/>
    </location>
</feature>
<feature type="region of interest" description="Disordered" evidence="1">
    <location>
        <begin position="1"/>
        <end position="26"/>
    </location>
</feature>
<comment type="caution">
    <text evidence="3">The sequence shown here is derived from an EMBL/GenBank/DDBJ whole genome shotgun (WGS) entry which is preliminary data.</text>
</comment>
<reference evidence="3 4" key="1">
    <citation type="submission" date="2018-08" db="EMBL/GenBank/DDBJ databases">
        <authorList>
            <person name="Khan S.A."/>
            <person name="Jeon C.O."/>
            <person name="Chun B.H."/>
            <person name="Jeong S.E."/>
        </authorList>
    </citation>
    <scope>NUCLEOTIDE SEQUENCE [LARGE SCALE GENOMIC DNA]</scope>
    <source>
        <strain evidence="3 4">S-16</strain>
    </source>
</reference>
<dbReference type="Pfam" id="PF16483">
    <property type="entry name" value="Glyco_hydro_64"/>
    <property type="match status" value="1"/>
</dbReference>
<dbReference type="InterPro" id="IPR032477">
    <property type="entry name" value="Glyco_hydro_64"/>
</dbReference>
<evidence type="ECO:0000259" key="2">
    <source>
        <dbReference type="PROSITE" id="PS52006"/>
    </source>
</evidence>
<feature type="domain" description="GH64" evidence="2">
    <location>
        <begin position="1"/>
        <end position="196"/>
    </location>
</feature>
<accession>A0A3N7HN36</accession>
<dbReference type="InterPro" id="IPR037398">
    <property type="entry name" value="Glyco_hydro_64_fam"/>
</dbReference>
<proteinExistence type="predicted"/>
<dbReference type="OrthoDB" id="9805202at2"/>
<name>A0A3N7HN36_9BURK</name>